<dbReference type="InterPro" id="IPR012337">
    <property type="entry name" value="RNaseH-like_sf"/>
</dbReference>
<keyword evidence="1" id="KW-0472">Membrane</keyword>
<dbReference type="AlphaFoldDB" id="A0A1G6JED2"/>
<keyword evidence="1" id="KW-0812">Transmembrane</keyword>
<feature type="transmembrane region" description="Helical" evidence="1">
    <location>
        <begin position="55"/>
        <end position="73"/>
    </location>
</feature>
<keyword evidence="1" id="KW-1133">Transmembrane helix</keyword>
<protein>
    <submittedName>
        <fullName evidence="3">Insertion element 4 transposase N-terminal</fullName>
    </submittedName>
</protein>
<keyword evidence="4" id="KW-1185">Reference proteome</keyword>
<dbReference type="STRING" id="1271860.SAMN05216174_101367"/>
<reference evidence="4" key="1">
    <citation type="submission" date="2016-10" db="EMBL/GenBank/DDBJ databases">
        <authorList>
            <person name="Varghese N."/>
            <person name="Submissions S."/>
        </authorList>
    </citation>
    <scope>NUCLEOTIDE SEQUENCE [LARGE SCALE GENOMIC DNA]</scope>
    <source>
        <strain evidence="4">IBRC-M 10403</strain>
    </source>
</reference>
<dbReference type="Proteomes" id="UP000199501">
    <property type="component" value="Unassembled WGS sequence"/>
</dbReference>
<accession>A0A1G6JED2</accession>
<organism evidence="3 4">
    <name type="scientific">Actinokineospora iranica</name>
    <dbReference type="NCBI Taxonomy" id="1271860"/>
    <lineage>
        <taxon>Bacteria</taxon>
        <taxon>Bacillati</taxon>
        <taxon>Actinomycetota</taxon>
        <taxon>Actinomycetes</taxon>
        <taxon>Pseudonocardiales</taxon>
        <taxon>Pseudonocardiaceae</taxon>
        <taxon>Actinokineospora</taxon>
    </lineage>
</organism>
<sequence length="357" mass="38688">MGGMTRAAKATRDRLSDRVAIGMLITAFPPDEVDAAIDAVGAREQRSRALPARTMVYFTLALWLFGGAGYDAVLARLTAGMRWAGVDTGARSAPSTGSITKARKRLGPEVMRRLFLRRAAADRAECCRWRGLRVCTLDGGSVDIPDTAANLAAFAHSRVRLAVLAEQDTGALLDVTVGSCREELGGRVLGSLTPDTLVVAHRAGPGQDLWRTAVDRGAQLLWRPRAPVALPRLHVLPDGTFLSRLLPERDPVDGSLAVRVLQAADSVLVTTLLDPDEAPADELVALHATRWRFESLFESLEAGPVALRSQDPHGVAQELWAMLCVYQAVHPWRGKEAIMWAGAPTRRPSRATMVDLR</sequence>
<dbReference type="InterPro" id="IPR024473">
    <property type="entry name" value="Transposases_IS4_N"/>
</dbReference>
<evidence type="ECO:0000256" key="1">
    <source>
        <dbReference type="SAM" id="Phobius"/>
    </source>
</evidence>
<dbReference type="OrthoDB" id="477305at2"/>
<dbReference type="Pfam" id="PF13006">
    <property type="entry name" value="Nterm_IS4"/>
    <property type="match status" value="1"/>
</dbReference>
<dbReference type="SUPFAM" id="SSF53098">
    <property type="entry name" value="Ribonuclease H-like"/>
    <property type="match status" value="1"/>
</dbReference>
<feature type="domain" description="Transposase IS4 N-terminal" evidence="2">
    <location>
        <begin position="19"/>
        <end position="115"/>
    </location>
</feature>
<evidence type="ECO:0000313" key="4">
    <source>
        <dbReference type="Proteomes" id="UP000199501"/>
    </source>
</evidence>
<evidence type="ECO:0000313" key="3">
    <source>
        <dbReference type="EMBL" id="SDC17051.1"/>
    </source>
</evidence>
<name>A0A1G6JED2_9PSEU</name>
<evidence type="ECO:0000259" key="2">
    <source>
        <dbReference type="Pfam" id="PF13006"/>
    </source>
</evidence>
<dbReference type="EMBL" id="FMZZ01000001">
    <property type="protein sequence ID" value="SDC17051.1"/>
    <property type="molecule type" value="Genomic_DNA"/>
</dbReference>
<proteinExistence type="predicted"/>
<gene>
    <name evidence="3" type="ORF">SAMN05216174_101367</name>
</gene>